<dbReference type="EC" id="2.7.7.24" evidence="3"/>
<evidence type="ECO:0000256" key="1">
    <source>
        <dbReference type="ARBA" id="ARBA00001946"/>
    </source>
</evidence>
<reference evidence="11 12" key="1">
    <citation type="submission" date="2014-02" db="EMBL/GenBank/DDBJ databases">
        <title>Comparative genomics and transcriptomics to identify genetic mechanisms underlying the emergence of carbapenem resistant Acinetobacter baumannii (CRAb).</title>
        <authorList>
            <person name="Harris A.D."/>
            <person name="Johnson K.J."/>
            <person name="George J."/>
            <person name="Shefchek K."/>
            <person name="Daugherty S.C."/>
            <person name="Parankush S."/>
            <person name="Sadzewicz L."/>
            <person name="Tallon L."/>
            <person name="Sengamalay N."/>
            <person name="Hazen T.H."/>
            <person name="Rasko D.A."/>
        </authorList>
    </citation>
    <scope>NUCLEOTIDE SEQUENCE [LARGE SCALE GENOMIC DNA]</scope>
    <source>
        <strain evidence="11 12">625974</strain>
    </source>
</reference>
<gene>
    <name evidence="11" type="ORF">J506_1384</name>
</gene>
<evidence type="ECO:0000256" key="8">
    <source>
        <dbReference type="ARBA" id="ARBA00037065"/>
    </source>
</evidence>
<name>A0A009Q0V8_ACIBA</name>
<dbReference type="AlphaFoldDB" id="A0A009Q0V8"/>
<dbReference type="GO" id="GO:0046872">
    <property type="term" value="F:metal ion binding"/>
    <property type="evidence" value="ECO:0007669"/>
    <property type="project" value="UniProtKB-KW"/>
</dbReference>
<accession>A0A009Q0V8</accession>
<dbReference type="Gene3D" id="3.90.550.10">
    <property type="entry name" value="Spore Coat Polysaccharide Biosynthesis Protein SpsA, Chain A"/>
    <property type="match status" value="1"/>
</dbReference>
<comment type="cofactor">
    <cofactor evidence="1">
        <name>Mg(2+)</name>
        <dbReference type="ChEBI" id="CHEBI:18420"/>
    </cofactor>
</comment>
<sequence length="134" mass="15182">MVQAFLIGEEFIGQDNVCLILGDNIYYGQRFGKKLEAASNREYGATVFSYHVIDPECFDFVEFDSSRKVLSIEEKPLKSKSPYAVTGLYFYNNRVVKFAKQVKPSSRGELEITTINNAYLEDSLNVELLGRGFA</sequence>
<dbReference type="InterPro" id="IPR029044">
    <property type="entry name" value="Nucleotide-diphossugar_trans"/>
</dbReference>
<evidence type="ECO:0000256" key="4">
    <source>
        <dbReference type="ARBA" id="ARBA00022679"/>
    </source>
</evidence>
<evidence type="ECO:0000256" key="6">
    <source>
        <dbReference type="ARBA" id="ARBA00022723"/>
    </source>
</evidence>
<evidence type="ECO:0000256" key="5">
    <source>
        <dbReference type="ARBA" id="ARBA00022695"/>
    </source>
</evidence>
<keyword evidence="5" id="KW-0548">Nucleotidyltransferase</keyword>
<dbReference type="Pfam" id="PF00483">
    <property type="entry name" value="NTP_transferase"/>
    <property type="match status" value="1"/>
</dbReference>
<dbReference type="PANTHER" id="PTHR43532">
    <property type="entry name" value="GLUCOSE-1-PHOSPHATE THYMIDYLYLTRANSFERASE"/>
    <property type="match status" value="1"/>
</dbReference>
<dbReference type="Proteomes" id="UP000021108">
    <property type="component" value="Unassembled WGS sequence"/>
</dbReference>
<evidence type="ECO:0000256" key="9">
    <source>
        <dbReference type="ARBA" id="ARBA00049336"/>
    </source>
</evidence>
<keyword evidence="4 11" id="KW-0808">Transferase</keyword>
<keyword evidence="6" id="KW-0479">Metal-binding</keyword>
<keyword evidence="7" id="KW-0460">Magnesium</keyword>
<dbReference type="GO" id="GO:0008879">
    <property type="term" value="F:glucose-1-phosphate thymidylyltransferase activity"/>
    <property type="evidence" value="ECO:0007669"/>
    <property type="project" value="UniProtKB-EC"/>
</dbReference>
<feature type="domain" description="Nucleotidyl transferase" evidence="10">
    <location>
        <begin position="2"/>
        <end position="131"/>
    </location>
</feature>
<evidence type="ECO:0000256" key="7">
    <source>
        <dbReference type="ARBA" id="ARBA00022842"/>
    </source>
</evidence>
<comment type="catalytic activity">
    <reaction evidence="9">
        <text>dTTP + alpha-D-glucose 1-phosphate + H(+) = dTDP-alpha-D-glucose + diphosphate</text>
        <dbReference type="Rhea" id="RHEA:15225"/>
        <dbReference type="ChEBI" id="CHEBI:15378"/>
        <dbReference type="ChEBI" id="CHEBI:33019"/>
        <dbReference type="ChEBI" id="CHEBI:37568"/>
        <dbReference type="ChEBI" id="CHEBI:57477"/>
        <dbReference type="ChEBI" id="CHEBI:58601"/>
        <dbReference type="EC" id="2.7.7.24"/>
    </reaction>
</comment>
<evidence type="ECO:0000313" key="11">
    <source>
        <dbReference type="EMBL" id="EXC08406.1"/>
    </source>
</evidence>
<dbReference type="PANTHER" id="PTHR43532:SF4">
    <property type="entry name" value="GLUCOSE-1-PHOSPHATE THYMIDYLYLTRANSFERASE 2"/>
    <property type="match status" value="1"/>
</dbReference>
<evidence type="ECO:0000313" key="12">
    <source>
        <dbReference type="Proteomes" id="UP000021108"/>
    </source>
</evidence>
<dbReference type="SUPFAM" id="SSF53448">
    <property type="entry name" value="Nucleotide-diphospho-sugar transferases"/>
    <property type="match status" value="1"/>
</dbReference>
<dbReference type="EMBL" id="JEXD01000007">
    <property type="protein sequence ID" value="EXC08406.1"/>
    <property type="molecule type" value="Genomic_DNA"/>
</dbReference>
<comment type="caution">
    <text evidence="11">The sequence shown here is derived from an EMBL/GenBank/DDBJ whole genome shotgun (WGS) entry which is preliminary data.</text>
</comment>
<dbReference type="InterPro" id="IPR005907">
    <property type="entry name" value="G1P_thy_trans_s"/>
</dbReference>
<protein>
    <recommendedName>
        <fullName evidence="3">glucose-1-phosphate thymidylyltransferase</fullName>
        <ecNumber evidence="3">2.7.7.24</ecNumber>
    </recommendedName>
</protein>
<organism evidence="11 12">
    <name type="scientific">Acinetobacter baumannii 625974</name>
    <dbReference type="NCBI Taxonomy" id="1310607"/>
    <lineage>
        <taxon>Bacteria</taxon>
        <taxon>Pseudomonadati</taxon>
        <taxon>Pseudomonadota</taxon>
        <taxon>Gammaproteobacteria</taxon>
        <taxon>Moraxellales</taxon>
        <taxon>Moraxellaceae</taxon>
        <taxon>Acinetobacter</taxon>
        <taxon>Acinetobacter calcoaceticus/baumannii complex</taxon>
    </lineage>
</organism>
<dbReference type="InterPro" id="IPR005835">
    <property type="entry name" value="NTP_transferase_dom"/>
</dbReference>
<comment type="function">
    <text evidence="8">Catalyzes the formation of dTDP-glucose, from dTTP and glucose 1-phosphate, as well as its pyrophosphorolysis.</text>
</comment>
<evidence type="ECO:0000259" key="10">
    <source>
        <dbReference type="Pfam" id="PF00483"/>
    </source>
</evidence>
<proteinExistence type="inferred from homology"/>
<comment type="similarity">
    <text evidence="2">Belongs to the glucose-1-phosphate thymidylyltransferase family.</text>
</comment>
<dbReference type="PATRIC" id="fig|1310607.3.peg.1338"/>
<evidence type="ECO:0000256" key="3">
    <source>
        <dbReference type="ARBA" id="ARBA00012461"/>
    </source>
</evidence>
<evidence type="ECO:0000256" key="2">
    <source>
        <dbReference type="ARBA" id="ARBA00010480"/>
    </source>
</evidence>